<dbReference type="InterPro" id="IPR036770">
    <property type="entry name" value="Ankyrin_rpt-contain_sf"/>
</dbReference>
<comment type="caution">
    <text evidence="3">The sequence shown here is derived from an EMBL/GenBank/DDBJ whole genome shotgun (WGS) entry which is preliminary data.</text>
</comment>
<evidence type="ECO:0000313" key="3">
    <source>
        <dbReference type="EMBL" id="GLB40821.1"/>
    </source>
</evidence>
<dbReference type="SUPFAM" id="SSF55729">
    <property type="entry name" value="Acyl-CoA N-acyltransferases (Nat)"/>
    <property type="match status" value="1"/>
</dbReference>
<accession>A0A9P3PSB1</accession>
<evidence type="ECO:0000256" key="2">
    <source>
        <dbReference type="SAM" id="MobiDB-lite"/>
    </source>
</evidence>
<organism evidence="3 4">
    <name type="scientific">Lyophyllum shimeji</name>
    <name type="common">Hon-shimeji</name>
    <name type="synonym">Tricholoma shimeji</name>
    <dbReference type="NCBI Taxonomy" id="47721"/>
    <lineage>
        <taxon>Eukaryota</taxon>
        <taxon>Fungi</taxon>
        <taxon>Dikarya</taxon>
        <taxon>Basidiomycota</taxon>
        <taxon>Agaricomycotina</taxon>
        <taxon>Agaricomycetes</taxon>
        <taxon>Agaricomycetidae</taxon>
        <taxon>Agaricales</taxon>
        <taxon>Tricholomatineae</taxon>
        <taxon>Lyophyllaceae</taxon>
        <taxon>Lyophyllum</taxon>
    </lineage>
</organism>
<gene>
    <name evidence="3" type="ORF">LshimejAT787_0900360</name>
</gene>
<name>A0A9P3PSB1_LYOSH</name>
<dbReference type="Proteomes" id="UP001063166">
    <property type="component" value="Unassembled WGS sequence"/>
</dbReference>
<feature type="region of interest" description="Disordered" evidence="2">
    <location>
        <begin position="531"/>
        <end position="555"/>
    </location>
</feature>
<reference evidence="3" key="1">
    <citation type="submission" date="2022-07" db="EMBL/GenBank/DDBJ databases">
        <title>The genome of Lyophyllum shimeji provides insight into the initial evolution of ectomycorrhizal fungal genome.</title>
        <authorList>
            <person name="Kobayashi Y."/>
            <person name="Shibata T."/>
            <person name="Hirakawa H."/>
            <person name="Shigenobu S."/>
            <person name="Nishiyama T."/>
            <person name="Yamada A."/>
            <person name="Hasebe M."/>
            <person name="Kawaguchi M."/>
        </authorList>
    </citation>
    <scope>NUCLEOTIDE SEQUENCE</scope>
    <source>
        <strain evidence="3">AT787</strain>
    </source>
</reference>
<protein>
    <submittedName>
        <fullName evidence="3">Uncharacterized protein</fullName>
    </submittedName>
</protein>
<evidence type="ECO:0000313" key="4">
    <source>
        <dbReference type="Proteomes" id="UP001063166"/>
    </source>
</evidence>
<keyword evidence="1" id="KW-0040">ANK repeat</keyword>
<keyword evidence="4" id="KW-1185">Reference proteome</keyword>
<dbReference type="InterPro" id="IPR016181">
    <property type="entry name" value="Acyl_CoA_acyltransferase"/>
</dbReference>
<feature type="repeat" description="ANK" evidence="1">
    <location>
        <begin position="258"/>
        <end position="290"/>
    </location>
</feature>
<dbReference type="Gene3D" id="1.25.40.20">
    <property type="entry name" value="Ankyrin repeat-containing domain"/>
    <property type="match status" value="1"/>
</dbReference>
<sequence length="578" mass="64296">MTNDCIPKISTVPDDENPRVLTNIMLEATHPDLGVIGSLSAIKILRHFCRGSFLEVMDEHSDELCQFSVALFDKFGRVRPWLLEPGNRRGTGCWGEELNTGELVYLLDMNVDVKYRSRGLGSWMLEKLVTSDHVGNSDHLVCWPTPVGVTEKSEWTRLKEKQIAFFRKNGFRRIGRTHFFGFSPNPSHPSRAVPVSADAEEQGSHFAAAAEQDLSPEEAGQRFPLHYAITNTQGPAIVDVINTSYQSDPASIHTADASGFTPIHVALSIANAHATRALLQLGVAPDLQSAENARGVTPLEGLAAQMRSAREFVETVVGEWKGHAEEMLRCEFMARRAMGLPTAADTEDAYVAQRKYGCTCGVCAGGWLSKRMRFRLNFQAGMSKDMMDQEMSRFKRGVPHEDPTSLCDNASDYLPPHLHQSVFKTFYVGYQSVFFAIYLLLETTDLPLSKAAIAQRVAGEEGARFFFGKGGKIEYAFDAITDVAREQSPLGDSAFEESFGEDKEYASLPKCENDLEFDLVRRMIGLDPKMKWGPYDGEGEGEDDDDDDDAMFSGGFDRDEFLREMLQRLQSATGQAMN</sequence>
<dbReference type="AlphaFoldDB" id="A0A9P3PSB1"/>
<dbReference type="PROSITE" id="PS50088">
    <property type="entry name" value="ANK_REPEAT"/>
    <property type="match status" value="1"/>
</dbReference>
<proteinExistence type="predicted"/>
<dbReference type="EMBL" id="BRPK01000009">
    <property type="protein sequence ID" value="GLB40821.1"/>
    <property type="molecule type" value="Genomic_DNA"/>
</dbReference>
<dbReference type="InterPro" id="IPR002110">
    <property type="entry name" value="Ankyrin_rpt"/>
</dbReference>
<evidence type="ECO:0000256" key="1">
    <source>
        <dbReference type="PROSITE-ProRule" id="PRU00023"/>
    </source>
</evidence>
<dbReference type="Gene3D" id="3.40.630.30">
    <property type="match status" value="1"/>
</dbReference>
<feature type="region of interest" description="Disordered" evidence="2">
    <location>
        <begin position="185"/>
        <end position="205"/>
    </location>
</feature>
<dbReference type="OrthoDB" id="508139at2759"/>
<feature type="compositionally biased region" description="Acidic residues" evidence="2">
    <location>
        <begin position="537"/>
        <end position="550"/>
    </location>
</feature>
<dbReference type="SUPFAM" id="SSF48403">
    <property type="entry name" value="Ankyrin repeat"/>
    <property type="match status" value="1"/>
</dbReference>